<accession>D9PKX0</accession>
<gene>
    <name evidence="2" type="ORF">LDC_2191</name>
</gene>
<dbReference type="InterPro" id="IPR000182">
    <property type="entry name" value="GNAT_dom"/>
</dbReference>
<dbReference type="InterPro" id="IPR016181">
    <property type="entry name" value="Acyl_CoA_acyltransferase"/>
</dbReference>
<dbReference type="EMBL" id="ADZX01000652">
    <property type="protein sequence ID" value="EFK95799.1"/>
    <property type="molecule type" value="Genomic_DNA"/>
</dbReference>
<keyword evidence="2" id="KW-0808">Transferase</keyword>
<comment type="caution">
    <text evidence="2">The sequence shown here is derived from an EMBL/GenBank/DDBJ whole genome shotgun (WGS) entry which is preliminary data.</text>
</comment>
<evidence type="ECO:0000259" key="1">
    <source>
        <dbReference type="PROSITE" id="PS51186"/>
    </source>
</evidence>
<proteinExistence type="predicted"/>
<dbReference type="SUPFAM" id="SSF55729">
    <property type="entry name" value="Acyl-CoA N-acyltransferases (Nat)"/>
    <property type="match status" value="1"/>
</dbReference>
<evidence type="ECO:0000313" key="2">
    <source>
        <dbReference type="EMBL" id="EFK95799.1"/>
    </source>
</evidence>
<dbReference type="PROSITE" id="PS51186">
    <property type="entry name" value="GNAT"/>
    <property type="match status" value="1"/>
</dbReference>
<feature type="domain" description="N-acetyltransferase" evidence="1">
    <location>
        <begin position="24"/>
        <end position="170"/>
    </location>
</feature>
<dbReference type="AlphaFoldDB" id="D9PKX0"/>
<dbReference type="PANTHER" id="PTHR43792">
    <property type="entry name" value="GNAT FAMILY, PUTATIVE (AFU_ORTHOLOGUE AFUA_3G00765)-RELATED-RELATED"/>
    <property type="match status" value="1"/>
</dbReference>
<organism evidence="2">
    <name type="scientific">sediment metagenome</name>
    <dbReference type="NCBI Taxonomy" id="749907"/>
    <lineage>
        <taxon>unclassified sequences</taxon>
        <taxon>metagenomes</taxon>
        <taxon>ecological metagenomes</taxon>
    </lineage>
</organism>
<reference evidence="2" key="2">
    <citation type="journal article" date="2011" name="Microb. Ecol.">
        <title>Taxonomic and Functional Metagenomic Profiling of the Microbial Community in the Anoxic Sediment of a Sub-saline Shallow Lake (Laguna de Carrizo, Central Spain).</title>
        <authorList>
            <person name="Ferrer M."/>
            <person name="Guazzaroni M.E."/>
            <person name="Richter M."/>
            <person name="Garcia-Salamanca A."/>
            <person name="Yarza P."/>
            <person name="Suarez-Suarez A."/>
            <person name="Solano J."/>
            <person name="Alcaide M."/>
            <person name="van Dillewijn P."/>
            <person name="Molina-Henares M.A."/>
            <person name="Lopez-Cortes N."/>
            <person name="Al-Ramahi Y."/>
            <person name="Guerrero C."/>
            <person name="Acosta A."/>
            <person name="de Eugenio L.I."/>
            <person name="Martinez V."/>
            <person name="Marques S."/>
            <person name="Rojo F."/>
            <person name="Santero E."/>
            <person name="Genilloud O."/>
            <person name="Perez-Perez J."/>
            <person name="Rossello-Mora R."/>
            <person name="Ramos J.L."/>
        </authorList>
    </citation>
    <scope>NUCLEOTIDE SEQUENCE</scope>
</reference>
<dbReference type="InterPro" id="IPR051531">
    <property type="entry name" value="N-acetyltransferase"/>
</dbReference>
<name>D9PKX0_9ZZZZ</name>
<reference evidence="2" key="1">
    <citation type="submission" date="2010-07" db="EMBL/GenBank/DDBJ databases">
        <authorList>
            <consortium name="CONSOLIDER consortium CSD2007-00005"/>
            <person name="Guazzaroni M.-E."/>
            <person name="Richter M."/>
            <person name="Garcia-Salamanca A."/>
            <person name="Yarza P."/>
            <person name="Ferrer M."/>
        </authorList>
    </citation>
    <scope>NUCLEOTIDE SEQUENCE</scope>
</reference>
<dbReference type="Gene3D" id="3.40.630.30">
    <property type="match status" value="1"/>
</dbReference>
<sequence>MDLSSVVIITTRLKISPVTKQYIQNIFDETTPDITKYLTFDNSGNIQDTEKFISESKIKIEAKTDLIVTMVTIITGDFIGCAGIHNINTSHPELGIWIKKSAQRKGFGRETIKALIDWMKANLIYEYISYPVSKENIASRKLIESFGGVIKAERLFTSPTGKILDEAEYRLFP</sequence>
<dbReference type="GO" id="GO:0016747">
    <property type="term" value="F:acyltransferase activity, transferring groups other than amino-acyl groups"/>
    <property type="evidence" value="ECO:0007669"/>
    <property type="project" value="InterPro"/>
</dbReference>
<dbReference type="Pfam" id="PF13302">
    <property type="entry name" value="Acetyltransf_3"/>
    <property type="match status" value="1"/>
</dbReference>
<protein>
    <submittedName>
        <fullName evidence="2">Acetyltransferase</fullName>
    </submittedName>
</protein>
<dbReference type="CDD" id="cd04301">
    <property type="entry name" value="NAT_SF"/>
    <property type="match status" value="1"/>
</dbReference>